<keyword evidence="1" id="KW-0472">Membrane</keyword>
<feature type="transmembrane region" description="Helical" evidence="1">
    <location>
        <begin position="61"/>
        <end position="80"/>
    </location>
</feature>
<feature type="transmembrane region" description="Helical" evidence="1">
    <location>
        <begin position="12"/>
        <end position="30"/>
    </location>
</feature>
<feature type="transmembrane region" description="Helical" evidence="1">
    <location>
        <begin position="92"/>
        <end position="111"/>
    </location>
</feature>
<reference evidence="2 3" key="1">
    <citation type="journal article" date="2017" name="Elife">
        <title>Extensive horizontal gene transfer in cheese-associated bacteria.</title>
        <authorList>
            <person name="Bonham K.S."/>
            <person name="Wolfe B.E."/>
            <person name="Dutton R.J."/>
        </authorList>
    </citation>
    <scope>NUCLEOTIDE SEQUENCE [LARGE SCALE GENOMIC DNA]</scope>
    <source>
        <strain evidence="2 3">JB182</strain>
    </source>
</reference>
<protein>
    <submittedName>
        <fullName evidence="2">Uncharacterized protein</fullName>
    </submittedName>
</protein>
<proteinExistence type="predicted"/>
<gene>
    <name evidence="2" type="ORF">CIK84_04390</name>
</gene>
<dbReference type="RefSeq" id="WP_146040900.1">
    <property type="nucleotide sequence ID" value="NZ_JBQDNZ010000020.1"/>
</dbReference>
<name>A0A2N7S3W0_9MICC</name>
<dbReference type="Proteomes" id="UP000235739">
    <property type="component" value="Unassembled WGS sequence"/>
</dbReference>
<evidence type="ECO:0000313" key="2">
    <source>
        <dbReference type="EMBL" id="PMQ20830.1"/>
    </source>
</evidence>
<accession>A0A2N7S3W0</accession>
<keyword evidence="1" id="KW-1133">Transmembrane helix</keyword>
<organism evidence="2 3">
    <name type="scientific">Glutamicibacter arilaitensis</name>
    <dbReference type="NCBI Taxonomy" id="256701"/>
    <lineage>
        <taxon>Bacteria</taxon>
        <taxon>Bacillati</taxon>
        <taxon>Actinomycetota</taxon>
        <taxon>Actinomycetes</taxon>
        <taxon>Micrococcales</taxon>
        <taxon>Micrococcaceae</taxon>
        <taxon>Glutamicibacter</taxon>
    </lineage>
</organism>
<evidence type="ECO:0000313" key="3">
    <source>
        <dbReference type="Proteomes" id="UP000235739"/>
    </source>
</evidence>
<evidence type="ECO:0000256" key="1">
    <source>
        <dbReference type="SAM" id="Phobius"/>
    </source>
</evidence>
<feature type="transmembrane region" description="Helical" evidence="1">
    <location>
        <begin position="131"/>
        <end position="157"/>
    </location>
</feature>
<dbReference type="EMBL" id="PNQX01000001">
    <property type="protein sequence ID" value="PMQ20830.1"/>
    <property type="molecule type" value="Genomic_DNA"/>
</dbReference>
<keyword evidence="1" id="KW-0812">Transmembrane</keyword>
<comment type="caution">
    <text evidence="2">The sequence shown here is derived from an EMBL/GenBank/DDBJ whole genome shotgun (WGS) entry which is preliminary data.</text>
</comment>
<dbReference type="AlphaFoldDB" id="A0A2N7S3W0"/>
<sequence length="170" mass="18130">MPSDKRYKSAAALFLGAAVFIIVGVVVLWWDSQQEVVFYSGSYVPLVEDSEIYFGPGPTEVLGWVLALLGVGALGVASGLSLRQLTRFKAWFLIAGLLLAAGGIAALVWDYNQVRTFGWFAYAPLSEAEFAPASMASVMGKLGLVAGTLLASSYLGFRYHSKPNGSAIRG</sequence>